<keyword evidence="1" id="KW-0472">Membrane</keyword>
<proteinExistence type="predicted"/>
<gene>
    <name evidence="2" type="ORF">A3J93_00335</name>
</gene>
<accession>A0A1F6NW49</accession>
<evidence type="ECO:0000313" key="2">
    <source>
        <dbReference type="EMBL" id="OGH88176.1"/>
    </source>
</evidence>
<dbReference type="AlphaFoldDB" id="A0A1F6NW49"/>
<reference evidence="2 3" key="1">
    <citation type="journal article" date="2016" name="Nat. Commun.">
        <title>Thousands of microbial genomes shed light on interconnected biogeochemical processes in an aquifer system.</title>
        <authorList>
            <person name="Anantharaman K."/>
            <person name="Brown C.T."/>
            <person name="Hug L.A."/>
            <person name="Sharon I."/>
            <person name="Castelle C.J."/>
            <person name="Probst A.J."/>
            <person name="Thomas B.C."/>
            <person name="Singh A."/>
            <person name="Wilkins M.J."/>
            <person name="Karaoz U."/>
            <person name="Brodie E.L."/>
            <person name="Williams K.H."/>
            <person name="Hubbard S.S."/>
            <person name="Banfield J.F."/>
        </authorList>
    </citation>
    <scope>NUCLEOTIDE SEQUENCE [LARGE SCALE GENOMIC DNA]</scope>
</reference>
<dbReference type="STRING" id="1798704.A3J93_00335"/>
<organism evidence="2 3">
    <name type="scientific">Candidatus Magasanikbacteria bacterium RIFOXYC2_FULL_42_28</name>
    <dbReference type="NCBI Taxonomy" id="1798704"/>
    <lineage>
        <taxon>Bacteria</taxon>
        <taxon>Candidatus Magasanikiibacteriota</taxon>
    </lineage>
</organism>
<feature type="transmembrane region" description="Helical" evidence="1">
    <location>
        <begin position="141"/>
        <end position="164"/>
    </location>
</feature>
<evidence type="ECO:0000313" key="3">
    <source>
        <dbReference type="Proteomes" id="UP000177907"/>
    </source>
</evidence>
<comment type="caution">
    <text evidence="2">The sequence shown here is derived from an EMBL/GenBank/DDBJ whole genome shotgun (WGS) entry which is preliminary data.</text>
</comment>
<evidence type="ECO:0008006" key="4">
    <source>
        <dbReference type="Google" id="ProtNLM"/>
    </source>
</evidence>
<name>A0A1F6NW49_9BACT</name>
<dbReference type="EMBL" id="MFQZ01000005">
    <property type="protein sequence ID" value="OGH88176.1"/>
    <property type="molecule type" value="Genomic_DNA"/>
</dbReference>
<keyword evidence="1" id="KW-1133">Transmembrane helix</keyword>
<protein>
    <recommendedName>
        <fullName evidence="4">Rod shape-determining protein MreD</fullName>
    </recommendedName>
</protein>
<feature type="transmembrane region" description="Helical" evidence="1">
    <location>
        <begin position="104"/>
        <end position="129"/>
    </location>
</feature>
<feature type="transmembrane region" description="Helical" evidence="1">
    <location>
        <begin position="7"/>
        <end position="26"/>
    </location>
</feature>
<feature type="transmembrane region" description="Helical" evidence="1">
    <location>
        <begin position="55"/>
        <end position="73"/>
    </location>
</feature>
<dbReference type="Proteomes" id="UP000177907">
    <property type="component" value="Unassembled WGS sequence"/>
</dbReference>
<sequence>MSWYHKFLIWIIAPIILATLQIIWRWYWPEPINHAQIIFAGLTIWLLYSPTKTNLFWMIFLIYWLLDLVSALPFGINTISAFLSFLLLYRLSTRVFTGHSISTAFLLTAIGSVAFRIIYLLTALLWGFIDLTQIVGQNSSLMSIIWEITLTAIVAVIIFLASVFGTRRFNPRYILVDNINK</sequence>
<evidence type="ECO:0000256" key="1">
    <source>
        <dbReference type="SAM" id="Phobius"/>
    </source>
</evidence>
<keyword evidence="1" id="KW-0812">Transmembrane</keyword>